<reference evidence="1 2" key="1">
    <citation type="submission" date="2018-09" db="EMBL/GenBank/DDBJ databases">
        <authorList>
            <person name="Livingstone P.G."/>
            <person name="Whitworth D.E."/>
        </authorList>
    </citation>
    <scope>NUCLEOTIDE SEQUENCE [LARGE SCALE GENOMIC DNA]</scope>
    <source>
        <strain evidence="1 2">CA031B</strain>
    </source>
</reference>
<dbReference type="EMBL" id="RAWI01000177">
    <property type="protein sequence ID" value="RKI03409.1"/>
    <property type="molecule type" value="Genomic_DNA"/>
</dbReference>
<proteinExistence type="predicted"/>
<dbReference type="Proteomes" id="UP000278907">
    <property type="component" value="Unassembled WGS sequence"/>
</dbReference>
<accession>A0ABX9QGY9</accession>
<protein>
    <recommendedName>
        <fullName evidence="3">Apea-like HEPN domain-containing protein</fullName>
    </recommendedName>
</protein>
<comment type="caution">
    <text evidence="1">The sequence shown here is derived from an EMBL/GenBank/DDBJ whole genome shotgun (WGS) entry which is preliminary data.</text>
</comment>
<gene>
    <name evidence="1" type="ORF">D7Y13_22130</name>
</gene>
<evidence type="ECO:0000313" key="2">
    <source>
        <dbReference type="Proteomes" id="UP000278907"/>
    </source>
</evidence>
<evidence type="ECO:0008006" key="3">
    <source>
        <dbReference type="Google" id="ProtNLM"/>
    </source>
</evidence>
<name>A0ABX9QGY9_9BACT</name>
<keyword evidence="2" id="KW-1185">Reference proteome</keyword>
<organism evidence="1 2">
    <name type="scientific">Corallococcus praedator</name>
    <dbReference type="NCBI Taxonomy" id="2316724"/>
    <lineage>
        <taxon>Bacteria</taxon>
        <taxon>Pseudomonadati</taxon>
        <taxon>Myxococcota</taxon>
        <taxon>Myxococcia</taxon>
        <taxon>Myxococcales</taxon>
        <taxon>Cystobacterineae</taxon>
        <taxon>Myxococcaceae</taxon>
        <taxon>Corallococcus</taxon>
    </lineage>
</organism>
<evidence type="ECO:0000313" key="1">
    <source>
        <dbReference type="EMBL" id="RKI03409.1"/>
    </source>
</evidence>
<sequence>MKGPPLQRLESALRGLVMEVTVYLSFRKPLPKHARYVAMGAVSGEEASPDGQCAVATAVRHDPRDLLRMVERPGHDTLHALDALARLLVDVPEWDFLVPAPSEESPGHDLRSLRHRAWEGFAGEYVRDYLWLVEDPGKFDPGAARLLFQRMVDRIQLGRLRTLRITPLFGLWLAGRELILSPQVRLRPTHDFERHLWLNPDERYGRDSAPGRQALGLTSVIEVEEPRDDKRDGSMSRIIDLSTTQPGPCESAVLACLRLVSQSGDFSNGIRPGFMEQHVEGSRHEYQMRWPLVGSMGPQRHHPGVFQPSEEQRAQLVPLFERIHTLFTQERRSLTPGDRSLIVALNRWMSSYSRTDPKDWLIDCWIALEGLFTQRKEPGLTTKCATRVSQALAALGGGAAKELEAEVRASYDCRCDIVHGEREIRRDFFSIALRTRSHLGQILRHRLLSAPATPPLP</sequence>